<dbReference type="GO" id="GO:0003677">
    <property type="term" value="F:DNA binding"/>
    <property type="evidence" value="ECO:0007669"/>
    <property type="project" value="UniProtKB-UniRule"/>
</dbReference>
<dbReference type="Proteomes" id="UP000008888">
    <property type="component" value="Chromosome"/>
</dbReference>
<dbReference type="KEGG" id="mmt:Metme_2995"/>
<evidence type="ECO:0000256" key="3">
    <source>
        <dbReference type="ARBA" id="ARBA00023163"/>
    </source>
</evidence>
<name>G0A1Z1_METMM</name>
<dbReference type="SUPFAM" id="SSF48498">
    <property type="entry name" value="Tetracyclin repressor-like, C-terminal domain"/>
    <property type="match status" value="1"/>
</dbReference>
<protein>
    <submittedName>
        <fullName evidence="6">Transcriptional regulator, TetR family</fullName>
    </submittedName>
</protein>
<keyword evidence="2 4" id="KW-0238">DNA-binding</keyword>
<keyword evidence="7" id="KW-1185">Reference proteome</keyword>
<evidence type="ECO:0000313" key="7">
    <source>
        <dbReference type="Proteomes" id="UP000008888"/>
    </source>
</evidence>
<dbReference type="PROSITE" id="PS50977">
    <property type="entry name" value="HTH_TETR_2"/>
    <property type="match status" value="1"/>
</dbReference>
<proteinExistence type="predicted"/>
<dbReference type="PRINTS" id="PR00455">
    <property type="entry name" value="HTHTETR"/>
</dbReference>
<dbReference type="RefSeq" id="WP_013819604.1">
    <property type="nucleotide sequence ID" value="NC_015572.1"/>
</dbReference>
<evidence type="ECO:0000256" key="4">
    <source>
        <dbReference type="PROSITE-ProRule" id="PRU00335"/>
    </source>
</evidence>
<evidence type="ECO:0000256" key="2">
    <source>
        <dbReference type="ARBA" id="ARBA00023125"/>
    </source>
</evidence>
<organism evidence="6 7">
    <name type="scientific">Methylomonas methanica (strain DSM 25384 / MC09)</name>
    <dbReference type="NCBI Taxonomy" id="857087"/>
    <lineage>
        <taxon>Bacteria</taxon>
        <taxon>Pseudomonadati</taxon>
        <taxon>Pseudomonadota</taxon>
        <taxon>Gammaproteobacteria</taxon>
        <taxon>Methylococcales</taxon>
        <taxon>Methylococcaceae</taxon>
        <taxon>Methylomonas</taxon>
    </lineage>
</organism>
<dbReference type="InterPro" id="IPR036271">
    <property type="entry name" value="Tet_transcr_reg_TetR-rel_C_sf"/>
</dbReference>
<dbReference type="Gene3D" id="1.10.357.10">
    <property type="entry name" value="Tetracycline Repressor, domain 2"/>
    <property type="match status" value="1"/>
</dbReference>
<dbReference type="EMBL" id="CP002738">
    <property type="protein sequence ID" value="AEG01374.1"/>
    <property type="molecule type" value="Genomic_DNA"/>
</dbReference>
<dbReference type="InterPro" id="IPR001647">
    <property type="entry name" value="HTH_TetR"/>
</dbReference>
<keyword evidence="1" id="KW-0805">Transcription regulation</keyword>
<dbReference type="OrthoDB" id="8535430at2"/>
<dbReference type="Pfam" id="PF21993">
    <property type="entry name" value="TetR_C_13_2"/>
    <property type="match status" value="1"/>
</dbReference>
<accession>G0A1Z1</accession>
<feature type="DNA-binding region" description="H-T-H motif" evidence="4">
    <location>
        <begin position="35"/>
        <end position="54"/>
    </location>
</feature>
<dbReference type="InterPro" id="IPR009057">
    <property type="entry name" value="Homeodomain-like_sf"/>
</dbReference>
<evidence type="ECO:0000256" key="1">
    <source>
        <dbReference type="ARBA" id="ARBA00023015"/>
    </source>
</evidence>
<feature type="domain" description="HTH tetR-type" evidence="5">
    <location>
        <begin position="12"/>
        <end position="72"/>
    </location>
</feature>
<dbReference type="Pfam" id="PF00440">
    <property type="entry name" value="TetR_N"/>
    <property type="match status" value="1"/>
</dbReference>
<dbReference type="eggNOG" id="COG1309">
    <property type="taxonomic scope" value="Bacteria"/>
</dbReference>
<evidence type="ECO:0000313" key="6">
    <source>
        <dbReference type="EMBL" id="AEG01374.1"/>
    </source>
</evidence>
<dbReference type="PANTHER" id="PTHR47506">
    <property type="entry name" value="TRANSCRIPTIONAL REGULATORY PROTEIN"/>
    <property type="match status" value="1"/>
</dbReference>
<dbReference type="AlphaFoldDB" id="G0A1Z1"/>
<evidence type="ECO:0000259" key="5">
    <source>
        <dbReference type="PROSITE" id="PS50977"/>
    </source>
</evidence>
<reference key="2">
    <citation type="submission" date="2011-05" db="EMBL/GenBank/DDBJ databases">
        <title>Complete genome sequence of the aerobic marine methanotroph Methylomonas methanica MC09.</title>
        <authorList>
            <person name="Boden R."/>
            <person name="Cunliffe M."/>
            <person name="Scanlan J."/>
            <person name="Moussard H."/>
            <person name="Kits K.D."/>
            <person name="Klotz M."/>
            <person name="Jetten M."/>
            <person name="Vuilleumier S."/>
            <person name="Han J."/>
            <person name="Peters L."/>
            <person name="Mikhailova N."/>
            <person name="Teshima H."/>
            <person name="Tapia R."/>
            <person name="Kyrpides N."/>
            <person name="Ivanova N."/>
            <person name="Pagani I."/>
            <person name="Cheng J.-F."/>
            <person name="Goodwin L."/>
            <person name="Han C."/>
            <person name="Hauser L."/>
            <person name="Land M."/>
            <person name="Lapidus A."/>
            <person name="Lucas S."/>
            <person name="Pitluck S."/>
            <person name="Woyke T."/>
            <person name="Stein L.Y."/>
            <person name="Murrell C."/>
        </authorList>
    </citation>
    <scope>NUCLEOTIDE SEQUENCE</scope>
    <source>
        <strain>MC09</strain>
    </source>
</reference>
<reference evidence="7" key="3">
    <citation type="submission" date="2011-05" db="EMBL/GenBank/DDBJ databases">
        <title>Complete sequence of Methylomonas methanica MC09.</title>
        <authorList>
            <consortium name="US DOE Joint Genome Institute"/>
            <person name="Lucas S."/>
            <person name="Han J."/>
            <person name="Lapidus A."/>
            <person name="Cheng J.-F."/>
            <person name="Goodwin L."/>
            <person name="Pitluck S."/>
            <person name="Peters L."/>
            <person name="Mikhailova N."/>
            <person name="Teshima H."/>
            <person name="Han C."/>
            <person name="Tapia R."/>
            <person name="Land M."/>
            <person name="Hauser L."/>
            <person name="Kyrpides N."/>
            <person name="Ivanova N."/>
            <person name="Pagani I."/>
            <person name="Stein L."/>
            <person name="Woyke T."/>
        </authorList>
    </citation>
    <scope>NUCLEOTIDE SEQUENCE [LARGE SCALE GENOMIC DNA]</scope>
    <source>
        <strain evidence="7">MC09</strain>
    </source>
</reference>
<dbReference type="STRING" id="857087.Metme_2995"/>
<sequence length="194" mass="21756">MDSDADINTTGSSKQALIVETAYRLFKQNGFYATGVDIIMQEAGISKRTLYKYFRTKNELIAAVLAYYRASYQVHMATVIDAENKSARDNIIAIFDDAKNWFGDAQFHGCLAVNAMGEFSGKDPAIEDACMRFKRWEIEVLQGLTRQINADKADELAYKLFVLLEGMSAIAQVTKGEYPVDLTAMAVELIDRYC</sequence>
<keyword evidence="3" id="KW-0804">Transcription</keyword>
<dbReference type="PANTHER" id="PTHR47506:SF1">
    <property type="entry name" value="HTH-TYPE TRANSCRIPTIONAL REGULATOR YJDC"/>
    <property type="match status" value="1"/>
</dbReference>
<dbReference type="InterPro" id="IPR054156">
    <property type="entry name" value="YxaF_TetR_C"/>
</dbReference>
<gene>
    <name evidence="6" type="ordered locus">Metme_2995</name>
</gene>
<reference evidence="6 7" key="1">
    <citation type="journal article" date="2011" name="J. Bacteriol.">
        <title>Complete Genome Sequence of the Aerobic Marine Methanotroph Methylomonas methanica MC09.</title>
        <authorList>
            <person name="Boden R."/>
            <person name="Cunliffe M."/>
            <person name="Scanlan J."/>
            <person name="Moussard H."/>
            <person name="Kits K.D."/>
            <person name="Klotz M.G."/>
            <person name="Jetten M.S."/>
            <person name="Vuilleumier S."/>
            <person name="Han J."/>
            <person name="Peters L."/>
            <person name="Mikhailova N."/>
            <person name="Teshima H."/>
            <person name="Tapia R."/>
            <person name="Kyrpides N."/>
            <person name="Ivanova N."/>
            <person name="Pagani I."/>
            <person name="Cheng J.F."/>
            <person name="Goodwin L."/>
            <person name="Han C."/>
            <person name="Hauser L."/>
            <person name="Land M.L."/>
            <person name="Lapidus A."/>
            <person name="Lucas S."/>
            <person name="Pitluck S."/>
            <person name="Woyke T."/>
            <person name="Stein L."/>
            <person name="Murrell J.C."/>
        </authorList>
    </citation>
    <scope>NUCLEOTIDE SEQUENCE [LARGE SCALE GENOMIC DNA]</scope>
    <source>
        <strain evidence="6 7">MC09</strain>
    </source>
</reference>
<dbReference type="HOGENOM" id="CLU_069356_23_2_6"/>
<dbReference type="SUPFAM" id="SSF46689">
    <property type="entry name" value="Homeodomain-like"/>
    <property type="match status" value="1"/>
</dbReference>